<dbReference type="AlphaFoldDB" id="A0A6H0ZP70"/>
<protein>
    <submittedName>
        <fullName evidence="1">Uncharacterized protein</fullName>
    </submittedName>
</protein>
<gene>
    <name evidence="1" type="ORF">FOB41_16595</name>
</gene>
<accession>A0A6H0ZP70</accession>
<name>A0A6H0ZP70_9HYPH</name>
<sequence length="163" mass="18148">MSVISVAHGWQRILAAAVEEAAALPEEWCFEITEAECVDGALKLSATYNAFDVPLDDHLPQDLKLPHPWRSMMRIRETARVKSLATCECCGREGKLIDAGESARVRCVRHEDVVDAVEWSVNPVGFMFDSAEAAMAHFLGDYGAGLEMMRDLARDDEDPETRH</sequence>
<evidence type="ECO:0000313" key="1">
    <source>
        <dbReference type="EMBL" id="QIX22645.1"/>
    </source>
</evidence>
<proteinExistence type="predicted"/>
<dbReference type="EMBL" id="CP050898">
    <property type="protein sequence ID" value="QIX22645.1"/>
    <property type="molecule type" value="Genomic_DNA"/>
</dbReference>
<dbReference type="Proteomes" id="UP000500870">
    <property type="component" value="Chromosome 1"/>
</dbReference>
<organism evidence="1 2">
    <name type="scientific">Agrobacterium pusense</name>
    <dbReference type="NCBI Taxonomy" id="648995"/>
    <lineage>
        <taxon>Bacteria</taxon>
        <taxon>Pseudomonadati</taxon>
        <taxon>Pseudomonadota</taxon>
        <taxon>Alphaproteobacteria</taxon>
        <taxon>Hyphomicrobiales</taxon>
        <taxon>Rhizobiaceae</taxon>
        <taxon>Rhizobium/Agrobacterium group</taxon>
        <taxon>Agrobacterium</taxon>
    </lineage>
</organism>
<dbReference type="RefSeq" id="WP_136882550.1">
    <property type="nucleotide sequence ID" value="NZ_CP050898.1"/>
</dbReference>
<reference evidence="1 2" key="1">
    <citation type="submission" date="2020-04" db="EMBL/GenBank/DDBJ databases">
        <title>FDA dAtabase for Regulatory Grade micrObial Sequences (FDA-ARGOS): Supporting development and validation of Infectious Disease Dx tests.</title>
        <authorList>
            <person name="Sciortino C."/>
            <person name="Tallon L."/>
            <person name="Sadzewicz L."/>
            <person name="Vavikolanu K."/>
            <person name="Mehta A."/>
            <person name="Aluvathingal J."/>
            <person name="Nadendla S."/>
            <person name="Nandy P."/>
            <person name="Geyer C."/>
            <person name="Yan Y."/>
            <person name="Sichtig H."/>
        </authorList>
    </citation>
    <scope>NUCLEOTIDE SEQUENCE [LARGE SCALE GENOMIC DNA]</scope>
    <source>
        <strain evidence="1 2">FDAARGOS_633</strain>
    </source>
</reference>
<evidence type="ECO:0000313" key="2">
    <source>
        <dbReference type="Proteomes" id="UP000500870"/>
    </source>
</evidence>